<sequence>MRSRVKRTPRSTTYRFKATDLAIALAAFATPGLAMAQSSSSTNTELTDVVVTEDPLTAILNESTGSSIGFTKPLLETPRTVSFVSSEQIALLGISSVDDLTRVVPGTFTTTRYGLQGGINVRGVAADMYFRGMKRINMQGHARTSLASMDSIEVIKGPPSPIYGMGKIGGYSNLTPKSGRAKVGGYLDDVKGFAQVIGGDYRKSEVSAGAGGPVNVLGKTGGYYGYALLENSESYVKKVGAQQRILQGSMSLDNFVGPFRFESGTQAQNSITSGAYMNRTTQALVDDGKYVSGQPLVNLDVNGDGAVGFRETHLASPLKGNVGSNNRPLFQRFNWPKDPVTGKYYPIDQFPKIAGIPQTMLDYLNANPSKDPTGALRAQGAGGPLPTSGQLPVGFVLDPTTVDVVDVDLRRNGAYERVQDAELAVWYADFVYDSDPDFTVKSQFFKDYLNSFKNSYLPYGEKQDIHVWEEKITVTRRIPDEILPEWLRINSLASINYRETNGEIFSSGGDFDYRQDVMFRNGDHYPNTIFWNQLDNDTYQTGAPKTVDRESTFNEMGFGAMLDIDLFKDTNVVLGARIDGSEAKATDFRRFNENSSNATVEKYLDPITEKGWDKGVSWSASISQKLPWGLRPYATLAKSSVSLDGANNIMLVNTVTAPGGHIGSAELKEGGLKGAWLNDKLTFTGAYFVQTRTDISSAADPTAGAEVSSTETKGTETELRWTPMRELSIQAYAIWMKAKYIVDAPVTTMELDARTLGFQDVYADDGSLLYPAEAFLYGGRWNITIPTELLPQYRDKVGTPEQQYGINANYTMKNGVGFLLGGTYFSSTYADRLKTLELPAAFNLNAGVTYDKGNWHLRVNGYNVLDEVTFRARNTDTGTNLLSVMPGARYEVTAKLDF</sequence>
<keyword evidence="14" id="KW-0675">Receptor</keyword>
<evidence type="ECO:0000313" key="14">
    <source>
        <dbReference type="EMBL" id="SHG94522.1"/>
    </source>
</evidence>
<dbReference type="OrthoDB" id="127311at2"/>
<evidence type="ECO:0000256" key="12">
    <source>
        <dbReference type="SAM" id="SignalP"/>
    </source>
</evidence>
<evidence type="ECO:0000313" key="15">
    <source>
        <dbReference type="Proteomes" id="UP000199758"/>
    </source>
</evidence>
<comment type="subcellular location">
    <subcellularLocation>
        <location evidence="1 11">Cell outer membrane</location>
        <topology evidence="1 11">Multi-pass membrane protein</topology>
    </subcellularLocation>
</comment>
<evidence type="ECO:0000256" key="5">
    <source>
        <dbReference type="ARBA" id="ARBA00022692"/>
    </source>
</evidence>
<keyword evidence="2 11" id="KW-0813">Transport</keyword>
<dbReference type="STRING" id="490188.SAMN04488068_1929"/>
<dbReference type="InterPro" id="IPR039426">
    <property type="entry name" value="TonB-dep_rcpt-like"/>
</dbReference>
<dbReference type="Gene3D" id="2.40.170.20">
    <property type="entry name" value="TonB-dependent receptor, beta-barrel domain"/>
    <property type="match status" value="1"/>
</dbReference>
<proteinExistence type="inferred from homology"/>
<dbReference type="PANTHER" id="PTHR32552">
    <property type="entry name" value="FERRICHROME IRON RECEPTOR-RELATED"/>
    <property type="match status" value="1"/>
</dbReference>
<dbReference type="EMBL" id="FQWZ01000004">
    <property type="protein sequence ID" value="SHG94522.1"/>
    <property type="molecule type" value="Genomic_DNA"/>
</dbReference>
<accession>A0A1M5NYE0</accession>
<protein>
    <submittedName>
        <fullName evidence="14">TonB-dependent Receptor Plug Domain</fullName>
    </submittedName>
</protein>
<evidence type="ECO:0000256" key="8">
    <source>
        <dbReference type="ARBA" id="ARBA00023065"/>
    </source>
</evidence>
<organism evidence="14 15">
    <name type="scientific">Hydrocarboniphaga daqingensis</name>
    <dbReference type="NCBI Taxonomy" id="490188"/>
    <lineage>
        <taxon>Bacteria</taxon>
        <taxon>Pseudomonadati</taxon>
        <taxon>Pseudomonadota</taxon>
        <taxon>Gammaproteobacteria</taxon>
        <taxon>Nevskiales</taxon>
        <taxon>Nevskiaceae</taxon>
        <taxon>Hydrocarboniphaga</taxon>
    </lineage>
</organism>
<dbReference type="Gene3D" id="2.170.130.10">
    <property type="entry name" value="TonB-dependent receptor, plug domain"/>
    <property type="match status" value="1"/>
</dbReference>
<dbReference type="InterPro" id="IPR037066">
    <property type="entry name" value="Plug_dom_sf"/>
</dbReference>
<evidence type="ECO:0000256" key="2">
    <source>
        <dbReference type="ARBA" id="ARBA00022448"/>
    </source>
</evidence>
<evidence type="ECO:0000256" key="9">
    <source>
        <dbReference type="ARBA" id="ARBA00023136"/>
    </source>
</evidence>
<keyword evidence="3 11" id="KW-1134">Transmembrane beta strand</keyword>
<dbReference type="AlphaFoldDB" id="A0A1M5NYE0"/>
<keyword evidence="5 11" id="KW-0812">Transmembrane</keyword>
<feature type="signal peptide" evidence="12">
    <location>
        <begin position="1"/>
        <end position="36"/>
    </location>
</feature>
<dbReference type="PANTHER" id="PTHR32552:SF68">
    <property type="entry name" value="FERRICHROME OUTER MEMBRANE TRANSPORTER_PHAGE RECEPTOR"/>
    <property type="match status" value="1"/>
</dbReference>
<evidence type="ECO:0000256" key="11">
    <source>
        <dbReference type="PROSITE-ProRule" id="PRU01360"/>
    </source>
</evidence>
<comment type="similarity">
    <text evidence="11">Belongs to the TonB-dependent receptor family.</text>
</comment>
<keyword evidence="15" id="KW-1185">Reference proteome</keyword>
<dbReference type="Pfam" id="PF07715">
    <property type="entry name" value="Plug"/>
    <property type="match status" value="1"/>
</dbReference>
<keyword evidence="9 11" id="KW-0472">Membrane</keyword>
<dbReference type="GO" id="GO:0009279">
    <property type="term" value="C:cell outer membrane"/>
    <property type="evidence" value="ECO:0007669"/>
    <property type="project" value="UniProtKB-SubCell"/>
</dbReference>
<dbReference type="SUPFAM" id="SSF56935">
    <property type="entry name" value="Porins"/>
    <property type="match status" value="1"/>
</dbReference>
<name>A0A1M5NYE0_9GAMM</name>
<feature type="domain" description="TonB-dependent receptor plug" evidence="13">
    <location>
        <begin position="74"/>
        <end position="170"/>
    </location>
</feature>
<dbReference type="GO" id="GO:0015344">
    <property type="term" value="F:siderophore uptake transmembrane transporter activity"/>
    <property type="evidence" value="ECO:0007669"/>
    <property type="project" value="TreeGrafter"/>
</dbReference>
<evidence type="ECO:0000256" key="6">
    <source>
        <dbReference type="ARBA" id="ARBA00022729"/>
    </source>
</evidence>
<dbReference type="InterPro" id="IPR036942">
    <property type="entry name" value="Beta-barrel_TonB_sf"/>
</dbReference>
<keyword evidence="8" id="KW-0406">Ion transport</keyword>
<feature type="chain" id="PRO_5012928892" evidence="12">
    <location>
        <begin position="37"/>
        <end position="898"/>
    </location>
</feature>
<evidence type="ECO:0000256" key="1">
    <source>
        <dbReference type="ARBA" id="ARBA00004571"/>
    </source>
</evidence>
<dbReference type="PROSITE" id="PS52016">
    <property type="entry name" value="TONB_DEPENDENT_REC_3"/>
    <property type="match status" value="1"/>
</dbReference>
<evidence type="ECO:0000256" key="3">
    <source>
        <dbReference type="ARBA" id="ARBA00022452"/>
    </source>
</evidence>
<evidence type="ECO:0000256" key="4">
    <source>
        <dbReference type="ARBA" id="ARBA00022496"/>
    </source>
</evidence>
<evidence type="ECO:0000259" key="13">
    <source>
        <dbReference type="Pfam" id="PF07715"/>
    </source>
</evidence>
<evidence type="ECO:0000256" key="10">
    <source>
        <dbReference type="ARBA" id="ARBA00023237"/>
    </source>
</evidence>
<keyword evidence="4" id="KW-0410">Iron transport</keyword>
<gene>
    <name evidence="14" type="ORF">SAMN04488068_1929</name>
</gene>
<dbReference type="InterPro" id="IPR012910">
    <property type="entry name" value="Plug_dom"/>
</dbReference>
<dbReference type="Proteomes" id="UP000199758">
    <property type="component" value="Unassembled WGS sequence"/>
</dbReference>
<keyword evidence="10 11" id="KW-0998">Cell outer membrane</keyword>
<keyword evidence="7" id="KW-0408">Iron</keyword>
<evidence type="ECO:0000256" key="7">
    <source>
        <dbReference type="ARBA" id="ARBA00023004"/>
    </source>
</evidence>
<keyword evidence="6 12" id="KW-0732">Signal</keyword>
<reference evidence="14 15" key="1">
    <citation type="submission" date="2016-11" db="EMBL/GenBank/DDBJ databases">
        <authorList>
            <person name="Jaros S."/>
            <person name="Januszkiewicz K."/>
            <person name="Wedrychowicz H."/>
        </authorList>
    </citation>
    <scope>NUCLEOTIDE SEQUENCE [LARGE SCALE GENOMIC DNA]</scope>
    <source>
        <strain evidence="14 15">CGMCC 1.7049</strain>
    </source>
</reference>